<reference evidence="2" key="1">
    <citation type="submission" date="2022-10" db="EMBL/GenBank/DDBJ databases">
        <title>Comparative genomic analysis of Cohnella hashimotonis sp. nov., isolated from the International Space Station.</title>
        <authorList>
            <person name="Simpson A."/>
            <person name="Venkateswaran K."/>
        </authorList>
    </citation>
    <scope>NUCLEOTIDE SEQUENCE</scope>
    <source>
        <strain evidence="2">DSM 28161</strain>
    </source>
</reference>
<organism evidence="2 3">
    <name type="scientific">Cohnella rhizosphaerae</name>
    <dbReference type="NCBI Taxonomy" id="1457232"/>
    <lineage>
        <taxon>Bacteria</taxon>
        <taxon>Bacillati</taxon>
        <taxon>Bacillota</taxon>
        <taxon>Bacilli</taxon>
        <taxon>Bacillales</taxon>
        <taxon>Paenibacillaceae</taxon>
        <taxon>Cohnella</taxon>
    </lineage>
</organism>
<evidence type="ECO:0000256" key="1">
    <source>
        <dbReference type="SAM" id="MobiDB-lite"/>
    </source>
</evidence>
<accession>A0A9X4QWQ6</accession>
<dbReference type="Proteomes" id="UP001153404">
    <property type="component" value="Unassembled WGS sequence"/>
</dbReference>
<evidence type="ECO:0000313" key="2">
    <source>
        <dbReference type="EMBL" id="MDG0812607.1"/>
    </source>
</evidence>
<protein>
    <recommendedName>
        <fullName evidence="4">ATP-dependent DNA ligase family profile domain-containing protein</fullName>
    </recommendedName>
</protein>
<evidence type="ECO:0008006" key="4">
    <source>
        <dbReference type="Google" id="ProtNLM"/>
    </source>
</evidence>
<feature type="compositionally biased region" description="Low complexity" evidence="1">
    <location>
        <begin position="86"/>
        <end position="95"/>
    </location>
</feature>
<comment type="caution">
    <text evidence="2">The sequence shown here is derived from an EMBL/GenBank/DDBJ whole genome shotgun (WGS) entry which is preliminary data.</text>
</comment>
<dbReference type="Gene3D" id="3.30.470.30">
    <property type="entry name" value="DNA ligase/mRNA capping enzyme"/>
    <property type="match status" value="1"/>
</dbReference>
<sequence length="141" mass="15248">MEPFIPMSPVAEERIPTGSGWIHQLKWDGYRLIAQMAGDRVRLYSKRMLLQNDSYPELTAAFAGHPGGLHTRRRSGHPGSAHRKAQFPAHAAAGQADRRQADRSFGPASPRSIHFVRPAGGERRGPAAASLCRAKGAAACA</sequence>
<feature type="region of interest" description="Disordered" evidence="1">
    <location>
        <begin position="61"/>
        <end position="127"/>
    </location>
</feature>
<dbReference type="AlphaFoldDB" id="A0A9X4QWQ6"/>
<name>A0A9X4QWQ6_9BACL</name>
<keyword evidence="3" id="KW-1185">Reference proteome</keyword>
<gene>
    <name evidence="2" type="ORF">OMP40_27190</name>
</gene>
<proteinExistence type="predicted"/>
<evidence type="ECO:0000313" key="3">
    <source>
        <dbReference type="Proteomes" id="UP001153404"/>
    </source>
</evidence>
<feature type="compositionally biased region" description="Basic residues" evidence="1">
    <location>
        <begin position="70"/>
        <end position="85"/>
    </location>
</feature>
<dbReference type="SUPFAM" id="SSF56091">
    <property type="entry name" value="DNA ligase/mRNA capping enzyme, catalytic domain"/>
    <property type="match status" value="1"/>
</dbReference>
<dbReference type="EMBL" id="JAPDIA010000008">
    <property type="protein sequence ID" value="MDG0812607.1"/>
    <property type="molecule type" value="Genomic_DNA"/>
</dbReference>